<evidence type="ECO:0000313" key="11">
    <source>
        <dbReference type="RefSeq" id="XP_031571583.1"/>
    </source>
</evidence>
<feature type="transmembrane region" description="Helical" evidence="8">
    <location>
        <begin position="162"/>
        <end position="183"/>
    </location>
</feature>
<keyword evidence="3 8" id="KW-1133">Transmembrane helix</keyword>
<dbReference type="PANTHER" id="PTHR45695">
    <property type="entry name" value="LEUCOKININ RECEPTOR-RELATED"/>
    <property type="match status" value="1"/>
</dbReference>
<dbReference type="KEGG" id="aten:116305740"/>
<sequence>MDEQNYQSIDNYSVFNTTITPGNFTLQAAEDCFDGRAARTAKITACIAVLVVTILLNTLVIYPVYKYKRMRKNINYFIINMAVSDILLASLTNTLIAEQMISGTWNWKIEGLPGRMTCRMVNFMCTMLLLVSPLTLFFMTLERYRGVTSMTRVNGMSYSTRSICLSMCWIIPSILYAVELFRVDLHKHQGKSYCVPTDGNNPHYFNYLVALFTTYVFLYISVFLIGFQTLRKLSKSEGSVNVSEARQRKRRSQKIRSAVRMIQWSLCAFVLLSTPYHMFVFFDKLYPQKTSCKKRINLMYLFRYLISLNSALSPCIYFIFIKDFRRFFRGVSRPLGRSFFLIELHPPT</sequence>
<dbReference type="PROSITE" id="PS50262">
    <property type="entry name" value="G_PROTEIN_RECEP_F1_2"/>
    <property type="match status" value="1"/>
</dbReference>
<dbReference type="AlphaFoldDB" id="A0A6P8J069"/>
<evidence type="ECO:0000256" key="7">
    <source>
        <dbReference type="ARBA" id="ARBA00023224"/>
    </source>
</evidence>
<dbReference type="InterPro" id="IPR000276">
    <property type="entry name" value="GPCR_Rhodpsn"/>
</dbReference>
<dbReference type="RefSeq" id="XP_031571583.1">
    <property type="nucleotide sequence ID" value="XM_031715723.1"/>
</dbReference>
<evidence type="ECO:0000256" key="1">
    <source>
        <dbReference type="ARBA" id="ARBA00004141"/>
    </source>
</evidence>
<evidence type="ECO:0000256" key="5">
    <source>
        <dbReference type="ARBA" id="ARBA00023136"/>
    </source>
</evidence>
<feature type="transmembrane region" description="Helical" evidence="8">
    <location>
        <begin position="77"/>
        <end position="101"/>
    </location>
</feature>
<name>A0A6P8J069_ACTTE</name>
<dbReference type="CDD" id="cd00637">
    <property type="entry name" value="7tm_classA_rhodopsin-like"/>
    <property type="match status" value="1"/>
</dbReference>
<dbReference type="GeneID" id="116305740"/>
<keyword evidence="10" id="KW-1185">Reference proteome</keyword>
<evidence type="ECO:0000256" key="6">
    <source>
        <dbReference type="ARBA" id="ARBA00023170"/>
    </source>
</evidence>
<feature type="transmembrane region" description="Helical" evidence="8">
    <location>
        <begin position="301"/>
        <end position="320"/>
    </location>
</feature>
<reference evidence="11" key="1">
    <citation type="submission" date="2025-08" db="UniProtKB">
        <authorList>
            <consortium name="RefSeq"/>
        </authorList>
    </citation>
    <scope>IDENTIFICATION</scope>
    <source>
        <tissue evidence="11">Tentacle</tissue>
    </source>
</reference>
<accession>A0A6P8J069</accession>
<dbReference type="SUPFAM" id="SSF81321">
    <property type="entry name" value="Family A G protein-coupled receptor-like"/>
    <property type="match status" value="1"/>
</dbReference>
<dbReference type="OrthoDB" id="5987276at2759"/>
<dbReference type="Gene3D" id="1.20.1070.10">
    <property type="entry name" value="Rhodopsin 7-helix transmembrane proteins"/>
    <property type="match status" value="1"/>
</dbReference>
<evidence type="ECO:0000256" key="8">
    <source>
        <dbReference type="SAM" id="Phobius"/>
    </source>
</evidence>
<proteinExistence type="predicted"/>
<keyword evidence="7" id="KW-0807">Transducer</keyword>
<keyword evidence="5 8" id="KW-0472">Membrane</keyword>
<feature type="transmembrane region" description="Helical" evidence="8">
    <location>
        <begin position="258"/>
        <end position="281"/>
    </location>
</feature>
<keyword evidence="4" id="KW-0297">G-protein coupled receptor</keyword>
<protein>
    <submittedName>
        <fullName evidence="11">Tachykinin-like peptides receptor 86C</fullName>
    </submittedName>
</protein>
<organism evidence="10 11">
    <name type="scientific">Actinia tenebrosa</name>
    <name type="common">Australian red waratah sea anemone</name>
    <dbReference type="NCBI Taxonomy" id="6105"/>
    <lineage>
        <taxon>Eukaryota</taxon>
        <taxon>Metazoa</taxon>
        <taxon>Cnidaria</taxon>
        <taxon>Anthozoa</taxon>
        <taxon>Hexacorallia</taxon>
        <taxon>Actiniaria</taxon>
        <taxon>Actiniidae</taxon>
        <taxon>Actinia</taxon>
    </lineage>
</organism>
<keyword evidence="6" id="KW-0675">Receptor</keyword>
<dbReference type="GO" id="GO:0005886">
    <property type="term" value="C:plasma membrane"/>
    <property type="evidence" value="ECO:0007669"/>
    <property type="project" value="TreeGrafter"/>
</dbReference>
<keyword evidence="2 8" id="KW-0812">Transmembrane</keyword>
<dbReference type="InterPro" id="IPR017452">
    <property type="entry name" value="GPCR_Rhodpsn_7TM"/>
</dbReference>
<dbReference type="InParanoid" id="A0A6P8J069"/>
<evidence type="ECO:0000313" key="10">
    <source>
        <dbReference type="Proteomes" id="UP000515163"/>
    </source>
</evidence>
<comment type="subcellular location">
    <subcellularLocation>
        <location evidence="1">Membrane</location>
        <topology evidence="1">Multi-pass membrane protein</topology>
    </subcellularLocation>
</comment>
<dbReference type="GO" id="GO:0004930">
    <property type="term" value="F:G protein-coupled receptor activity"/>
    <property type="evidence" value="ECO:0007669"/>
    <property type="project" value="UniProtKB-KW"/>
</dbReference>
<evidence type="ECO:0000256" key="3">
    <source>
        <dbReference type="ARBA" id="ARBA00022989"/>
    </source>
</evidence>
<feature type="transmembrane region" description="Helical" evidence="8">
    <location>
        <begin position="203"/>
        <end position="227"/>
    </location>
</feature>
<dbReference type="PRINTS" id="PR00237">
    <property type="entry name" value="GPCRRHODOPSN"/>
</dbReference>
<feature type="domain" description="G-protein coupled receptors family 1 profile" evidence="9">
    <location>
        <begin position="56"/>
        <end position="317"/>
    </location>
</feature>
<feature type="transmembrane region" description="Helical" evidence="8">
    <location>
        <begin position="121"/>
        <end position="141"/>
    </location>
</feature>
<evidence type="ECO:0000256" key="4">
    <source>
        <dbReference type="ARBA" id="ARBA00023040"/>
    </source>
</evidence>
<dbReference type="Proteomes" id="UP000515163">
    <property type="component" value="Unplaced"/>
</dbReference>
<evidence type="ECO:0000256" key="2">
    <source>
        <dbReference type="ARBA" id="ARBA00022692"/>
    </source>
</evidence>
<feature type="transmembrane region" description="Helical" evidence="8">
    <location>
        <begin position="41"/>
        <end position="65"/>
    </location>
</feature>
<dbReference type="PANTHER" id="PTHR45695:SF9">
    <property type="entry name" value="LEUCOKININ RECEPTOR"/>
    <property type="match status" value="1"/>
</dbReference>
<dbReference type="Pfam" id="PF00001">
    <property type="entry name" value="7tm_1"/>
    <property type="match status" value="1"/>
</dbReference>
<gene>
    <name evidence="11" type="primary">LOC116305740</name>
</gene>
<evidence type="ECO:0000259" key="9">
    <source>
        <dbReference type="PROSITE" id="PS50262"/>
    </source>
</evidence>